<accession>A0A5K3G3W3</accession>
<proteinExistence type="predicted"/>
<organism evidence="1">
    <name type="scientific">Mesocestoides corti</name>
    <name type="common">Flatworm</name>
    <dbReference type="NCBI Taxonomy" id="53468"/>
    <lineage>
        <taxon>Eukaryota</taxon>
        <taxon>Metazoa</taxon>
        <taxon>Spiralia</taxon>
        <taxon>Lophotrochozoa</taxon>
        <taxon>Platyhelminthes</taxon>
        <taxon>Cestoda</taxon>
        <taxon>Eucestoda</taxon>
        <taxon>Cyclophyllidea</taxon>
        <taxon>Mesocestoididae</taxon>
        <taxon>Mesocestoides</taxon>
    </lineage>
</organism>
<reference evidence="1" key="1">
    <citation type="submission" date="2019-11" db="UniProtKB">
        <authorList>
            <consortium name="WormBaseParasite"/>
        </authorList>
    </citation>
    <scope>IDENTIFICATION</scope>
</reference>
<dbReference type="AlphaFoldDB" id="A0A5K3G3W3"/>
<sequence>MPLDRSKTEDWMRPVSKMSATSGVATVEFRPMCPVLPLVRSAALQWRQKLVSRLGHSPRRVIQCPGDATQPEVAQPVT</sequence>
<evidence type="ECO:0000313" key="1">
    <source>
        <dbReference type="WBParaSite" id="MCU_012830-RA"/>
    </source>
</evidence>
<name>A0A5K3G3W3_MESCO</name>
<protein>
    <submittedName>
        <fullName evidence="1">Transposase</fullName>
    </submittedName>
</protein>
<dbReference type="WBParaSite" id="MCU_012830-RA">
    <property type="protein sequence ID" value="MCU_012830-RA"/>
    <property type="gene ID" value="MCU_012830"/>
</dbReference>